<dbReference type="SUPFAM" id="SSF54373">
    <property type="entry name" value="FAD-linked reductases, C-terminal domain"/>
    <property type="match status" value="1"/>
</dbReference>
<dbReference type="PANTHER" id="PTHR10742:SF398">
    <property type="entry name" value="AMINE OXIDASE DOMAIN-CONTAINING PROTEIN-RELATED"/>
    <property type="match status" value="1"/>
</dbReference>
<dbReference type="Gene3D" id="3.90.660.10">
    <property type="match status" value="1"/>
</dbReference>
<evidence type="ECO:0000256" key="1">
    <source>
        <dbReference type="SAM" id="SignalP"/>
    </source>
</evidence>
<dbReference type="Proteomes" id="UP001168821">
    <property type="component" value="Unassembled WGS sequence"/>
</dbReference>
<dbReference type="SUPFAM" id="SSF51905">
    <property type="entry name" value="FAD/NAD(P)-binding domain"/>
    <property type="match status" value="1"/>
</dbReference>
<evidence type="ECO:0000313" key="3">
    <source>
        <dbReference type="EMBL" id="KAJ3649633.1"/>
    </source>
</evidence>
<dbReference type="InterPro" id="IPR036188">
    <property type="entry name" value="FAD/NAD-bd_sf"/>
</dbReference>
<keyword evidence="1" id="KW-0732">Signal</keyword>
<gene>
    <name evidence="3" type="ORF">Zmor_021363</name>
</gene>
<evidence type="ECO:0000313" key="4">
    <source>
        <dbReference type="Proteomes" id="UP001168821"/>
    </source>
</evidence>
<dbReference type="InterPro" id="IPR050281">
    <property type="entry name" value="Flavin_monoamine_oxidase"/>
</dbReference>
<dbReference type="Gene3D" id="3.50.50.60">
    <property type="entry name" value="FAD/NAD(P)-binding domain"/>
    <property type="match status" value="1"/>
</dbReference>
<feature type="domain" description="Amine oxidase" evidence="2">
    <location>
        <begin position="32"/>
        <end position="489"/>
    </location>
</feature>
<dbReference type="GO" id="GO:0046592">
    <property type="term" value="F:polyamine oxidase activity"/>
    <property type="evidence" value="ECO:0007669"/>
    <property type="project" value="TreeGrafter"/>
</dbReference>
<accession>A0AA38I2Q7</accession>
<sequence>MLSRYHLVILLCYCHHVLAEAPSVIIIGAGSAGIAAATRLLENSITNITILEAENRIGGRIHSATFCGEVVDLGAEYCYGEKGNIVYDLAKNYNILKSDSITLENIVYYSNGSKMDTELSRDFEETIFGYYAPNDDGDNGGTDGMSVGEVMIDRYKSMLVKKYEHNSTISEIVKEGLRYAAGNVQLLEGSYSWFDVAADNDYKELEGAWDLAFQGVGFKTILNILMKNYPNSSEKLPIDDKIFLNNKVTEIKWTGNETVTVYTSQNTYTADFVIFTPSVGVLKHQKTNLFNPNLPSWKNDAIEAFNFGSVAKIFVHFPVQWWNDSDDYFSFFWRDADLRSIDFPKGPTLDGLSWITYIQEFGKIGGNVWAAWVSGDLVPEVEKQPSNILKSGVEYVLKKFLGKVYNVTEIDQVLKTSWATNDNFKGGYVSVRRGYYRKGWSHQDKLAKPLKGESERPVLLFAGDATHPFFYSTVHGAIETGYREAERIIKIHNEAK</sequence>
<reference evidence="3" key="1">
    <citation type="journal article" date="2023" name="G3 (Bethesda)">
        <title>Whole genome assemblies of Zophobas morio and Tenebrio molitor.</title>
        <authorList>
            <person name="Kaur S."/>
            <person name="Stinson S.A."/>
            <person name="diCenzo G.C."/>
        </authorList>
    </citation>
    <scope>NUCLEOTIDE SEQUENCE</scope>
    <source>
        <strain evidence="3">QUZm001</strain>
    </source>
</reference>
<feature type="chain" id="PRO_5041303931" description="Amine oxidase domain-containing protein" evidence="1">
    <location>
        <begin position="20"/>
        <end position="496"/>
    </location>
</feature>
<keyword evidence="4" id="KW-1185">Reference proteome</keyword>
<organism evidence="3 4">
    <name type="scientific">Zophobas morio</name>
    <dbReference type="NCBI Taxonomy" id="2755281"/>
    <lineage>
        <taxon>Eukaryota</taxon>
        <taxon>Metazoa</taxon>
        <taxon>Ecdysozoa</taxon>
        <taxon>Arthropoda</taxon>
        <taxon>Hexapoda</taxon>
        <taxon>Insecta</taxon>
        <taxon>Pterygota</taxon>
        <taxon>Neoptera</taxon>
        <taxon>Endopterygota</taxon>
        <taxon>Coleoptera</taxon>
        <taxon>Polyphaga</taxon>
        <taxon>Cucujiformia</taxon>
        <taxon>Tenebrionidae</taxon>
        <taxon>Zophobas</taxon>
    </lineage>
</organism>
<dbReference type="InterPro" id="IPR002937">
    <property type="entry name" value="Amino_oxidase"/>
</dbReference>
<feature type="signal peptide" evidence="1">
    <location>
        <begin position="1"/>
        <end position="19"/>
    </location>
</feature>
<name>A0AA38I2Q7_9CUCU</name>
<dbReference type="Pfam" id="PF01593">
    <property type="entry name" value="Amino_oxidase"/>
    <property type="match status" value="1"/>
</dbReference>
<dbReference type="EMBL" id="JALNTZ010000006">
    <property type="protein sequence ID" value="KAJ3649633.1"/>
    <property type="molecule type" value="Genomic_DNA"/>
</dbReference>
<evidence type="ECO:0000259" key="2">
    <source>
        <dbReference type="Pfam" id="PF01593"/>
    </source>
</evidence>
<protein>
    <recommendedName>
        <fullName evidence="2">Amine oxidase domain-containing protein</fullName>
    </recommendedName>
</protein>
<dbReference type="AlphaFoldDB" id="A0AA38I2Q7"/>
<proteinExistence type="predicted"/>
<dbReference type="PANTHER" id="PTHR10742">
    <property type="entry name" value="FLAVIN MONOAMINE OXIDASE"/>
    <property type="match status" value="1"/>
</dbReference>
<comment type="caution">
    <text evidence="3">The sequence shown here is derived from an EMBL/GenBank/DDBJ whole genome shotgun (WGS) entry which is preliminary data.</text>
</comment>